<accession>A0A1V4BW28</accession>
<dbReference type="SUPFAM" id="SSF102114">
    <property type="entry name" value="Radical SAM enzymes"/>
    <property type="match status" value="1"/>
</dbReference>
<keyword evidence="1" id="KW-0949">S-adenosyl-L-methionine</keyword>
<dbReference type="Proteomes" id="UP000189835">
    <property type="component" value="Unassembled WGS sequence"/>
</dbReference>
<dbReference type="SFLD" id="SFLDG01067">
    <property type="entry name" value="SPASM/twitch_domain_containing"/>
    <property type="match status" value="1"/>
</dbReference>
<comment type="caution">
    <text evidence="6">The sequence shown here is derived from an EMBL/GenBank/DDBJ whole genome shotgun (WGS) entry which is preliminary data.</text>
</comment>
<dbReference type="PANTHER" id="PTHR11228">
    <property type="entry name" value="RADICAL SAM DOMAIN PROTEIN"/>
    <property type="match status" value="1"/>
</dbReference>
<evidence type="ECO:0000259" key="5">
    <source>
        <dbReference type="PROSITE" id="PS51918"/>
    </source>
</evidence>
<dbReference type="Gene3D" id="3.20.20.70">
    <property type="entry name" value="Aldolase class I"/>
    <property type="match status" value="1"/>
</dbReference>
<keyword evidence="3" id="KW-0408">Iron</keyword>
<evidence type="ECO:0000256" key="4">
    <source>
        <dbReference type="ARBA" id="ARBA00023014"/>
    </source>
</evidence>
<feature type="domain" description="Radical SAM core" evidence="5">
    <location>
        <begin position="4"/>
        <end position="237"/>
    </location>
</feature>
<dbReference type="RefSeq" id="WP_079206053.1">
    <property type="nucleotide sequence ID" value="NZ_MVGR01000003.1"/>
</dbReference>
<gene>
    <name evidence="6" type="ORF">B1L04_05630</name>
</gene>
<protein>
    <recommendedName>
        <fullName evidence="5">Radical SAM core domain-containing protein</fullName>
    </recommendedName>
</protein>
<organism evidence="6 7">
    <name type="scientific">Microcystis aeruginosa KW</name>
    <dbReference type="NCBI Taxonomy" id="1960155"/>
    <lineage>
        <taxon>Bacteria</taxon>
        <taxon>Bacillati</taxon>
        <taxon>Cyanobacteriota</taxon>
        <taxon>Cyanophyceae</taxon>
        <taxon>Oscillatoriophycideae</taxon>
        <taxon>Chroococcales</taxon>
        <taxon>Microcystaceae</taxon>
        <taxon>Microcystis</taxon>
    </lineage>
</organism>
<dbReference type="GO" id="GO:0003824">
    <property type="term" value="F:catalytic activity"/>
    <property type="evidence" value="ECO:0007669"/>
    <property type="project" value="InterPro"/>
</dbReference>
<keyword evidence="2" id="KW-0479">Metal-binding</keyword>
<evidence type="ECO:0000313" key="6">
    <source>
        <dbReference type="EMBL" id="OPF18908.1"/>
    </source>
</evidence>
<dbReference type="CDD" id="cd01335">
    <property type="entry name" value="Radical_SAM"/>
    <property type="match status" value="1"/>
</dbReference>
<name>A0A1V4BW28_MICAE</name>
<dbReference type="InterPro" id="IPR007197">
    <property type="entry name" value="rSAM"/>
</dbReference>
<dbReference type="PROSITE" id="PS51918">
    <property type="entry name" value="RADICAL_SAM"/>
    <property type="match status" value="1"/>
</dbReference>
<evidence type="ECO:0000256" key="1">
    <source>
        <dbReference type="ARBA" id="ARBA00022691"/>
    </source>
</evidence>
<dbReference type="EMBL" id="MVGR01000003">
    <property type="protein sequence ID" value="OPF18908.1"/>
    <property type="molecule type" value="Genomic_DNA"/>
</dbReference>
<dbReference type="Pfam" id="PF04055">
    <property type="entry name" value="Radical_SAM"/>
    <property type="match status" value="1"/>
</dbReference>
<dbReference type="PANTHER" id="PTHR11228:SF7">
    <property type="entry name" value="PQQA PEPTIDE CYCLASE"/>
    <property type="match status" value="1"/>
</dbReference>
<proteinExistence type="predicted"/>
<dbReference type="GO" id="GO:0046872">
    <property type="term" value="F:metal ion binding"/>
    <property type="evidence" value="ECO:0007669"/>
    <property type="project" value="UniProtKB-KW"/>
</dbReference>
<keyword evidence="4" id="KW-0411">Iron-sulfur</keyword>
<evidence type="ECO:0000256" key="2">
    <source>
        <dbReference type="ARBA" id="ARBA00022723"/>
    </source>
</evidence>
<evidence type="ECO:0000313" key="7">
    <source>
        <dbReference type="Proteomes" id="UP000189835"/>
    </source>
</evidence>
<dbReference type="AlphaFoldDB" id="A0A1V4BW28"/>
<reference evidence="6 7" key="1">
    <citation type="submission" date="2017-02" db="EMBL/GenBank/DDBJ databases">
        <title>Genome sequence of Microcystis aeruginosa KW.</title>
        <authorList>
            <person name="Oh H.-M."/>
            <person name="Ahn C.-Y."/>
            <person name="Jeong H."/>
            <person name="Srivastava A."/>
            <person name="Lee H.-G."/>
            <person name="Kang S.-R."/>
        </authorList>
    </citation>
    <scope>NUCLEOTIDE SEQUENCE [LARGE SCALE GENOMIC DNA]</scope>
    <source>
        <strain evidence="6 7">KW</strain>
    </source>
</reference>
<sequence>MFQEEVNIMVFLYEIVAMTNYCNLKCSYCDWSKEQIKSLSALEKKTAKQHLEKTRILSDRLFGEFQLIGYTGGEPLLYKDIVFLLLDIYHDKWVRINTNGLLIDLEILNRLKSHGKSYLAISLDGNSFEDNRNRFSKNSEFEQVLKNIDLALEHGLSVQIMDTINPLNINKFLDYAHWLSEKYTNFIADGSLIMCAHFIQTYGKQRAIPNLEQREYLANRLMLDNVPQIIKKVHWHYLRLAKYLLTLSNEGCTAIDWARCTHFIGRNLATSGDFKTFACGMYGKVEGEQLNINDLNIVNSFQKTHTEIYNNFLKNDSHGCCITDWNAIDSIINGNIKIKDAQDWFKMFRDKNIVLWLEQERERCNKKHLTV</sequence>
<dbReference type="InterPro" id="IPR050377">
    <property type="entry name" value="Radical_SAM_PqqE_MftC-like"/>
</dbReference>
<dbReference type="GO" id="GO:0051536">
    <property type="term" value="F:iron-sulfur cluster binding"/>
    <property type="evidence" value="ECO:0007669"/>
    <property type="project" value="UniProtKB-KW"/>
</dbReference>
<evidence type="ECO:0000256" key="3">
    <source>
        <dbReference type="ARBA" id="ARBA00023004"/>
    </source>
</evidence>
<dbReference type="SFLD" id="SFLDS00029">
    <property type="entry name" value="Radical_SAM"/>
    <property type="match status" value="1"/>
</dbReference>
<dbReference type="InterPro" id="IPR013785">
    <property type="entry name" value="Aldolase_TIM"/>
</dbReference>
<dbReference type="InterPro" id="IPR058240">
    <property type="entry name" value="rSAM_sf"/>
</dbReference>